<dbReference type="STRING" id="157838.AN964_15550"/>
<evidence type="ECO:0000313" key="2">
    <source>
        <dbReference type="Proteomes" id="UP000051888"/>
    </source>
</evidence>
<dbReference type="AlphaFoldDB" id="A0A0Q3TLD3"/>
<organism evidence="1 2">
    <name type="scientific">Heyndrickxia shackletonii</name>
    <dbReference type="NCBI Taxonomy" id="157838"/>
    <lineage>
        <taxon>Bacteria</taxon>
        <taxon>Bacillati</taxon>
        <taxon>Bacillota</taxon>
        <taxon>Bacilli</taxon>
        <taxon>Bacillales</taxon>
        <taxon>Bacillaceae</taxon>
        <taxon>Heyndrickxia</taxon>
    </lineage>
</organism>
<proteinExistence type="predicted"/>
<comment type="caution">
    <text evidence="1">The sequence shown here is derived from an EMBL/GenBank/DDBJ whole genome shotgun (WGS) entry which is preliminary data.</text>
</comment>
<keyword evidence="2" id="KW-1185">Reference proteome</keyword>
<dbReference type="Proteomes" id="UP000051888">
    <property type="component" value="Unassembled WGS sequence"/>
</dbReference>
<reference evidence="1 2" key="1">
    <citation type="submission" date="2015-09" db="EMBL/GenBank/DDBJ databases">
        <title>Genome sequencing project for genomic taxonomy and phylogenomics of Bacillus-like bacteria.</title>
        <authorList>
            <person name="Liu B."/>
            <person name="Wang J."/>
            <person name="Zhu Y."/>
            <person name="Liu G."/>
            <person name="Chen Q."/>
            <person name="Chen Z."/>
            <person name="Lan J."/>
            <person name="Che J."/>
            <person name="Ge C."/>
            <person name="Shi H."/>
            <person name="Pan Z."/>
            <person name="Liu X."/>
        </authorList>
    </citation>
    <scope>NUCLEOTIDE SEQUENCE [LARGE SCALE GENOMIC DNA]</scope>
    <source>
        <strain evidence="1 2">LMG 18435</strain>
    </source>
</reference>
<gene>
    <name evidence="1" type="ORF">AN964_15550</name>
</gene>
<dbReference type="EMBL" id="LJJC01000004">
    <property type="protein sequence ID" value="KQL54782.1"/>
    <property type="molecule type" value="Genomic_DNA"/>
</dbReference>
<sequence>MQFVFSLANPSIALLAFFLAFLTWRFTPTYYFNEICGKVKADKNFLLFIGNYKFKHVYTF</sequence>
<accession>A0A0Q3TLD3</accession>
<name>A0A0Q3TLD3_9BACI</name>
<evidence type="ECO:0000313" key="1">
    <source>
        <dbReference type="EMBL" id="KQL54782.1"/>
    </source>
</evidence>
<protein>
    <submittedName>
        <fullName evidence="1">Uncharacterized protein</fullName>
    </submittedName>
</protein>
<dbReference type="PATRIC" id="fig|157838.3.peg.3438"/>